<name>A0ABR9P1X4_9ACTN</name>
<dbReference type="InterPro" id="IPR000064">
    <property type="entry name" value="NLP_P60_dom"/>
</dbReference>
<dbReference type="EMBL" id="JADBGI010000003">
    <property type="protein sequence ID" value="MBE2997823.1"/>
    <property type="molecule type" value="Genomic_DNA"/>
</dbReference>
<organism evidence="7 8">
    <name type="scientific">Nocardiopsis coralli</name>
    <dbReference type="NCBI Taxonomy" id="2772213"/>
    <lineage>
        <taxon>Bacteria</taxon>
        <taxon>Bacillati</taxon>
        <taxon>Actinomycetota</taxon>
        <taxon>Actinomycetes</taxon>
        <taxon>Streptosporangiales</taxon>
        <taxon>Nocardiopsidaceae</taxon>
        <taxon>Nocardiopsis</taxon>
    </lineage>
</organism>
<feature type="compositionally biased region" description="Basic and acidic residues" evidence="5">
    <location>
        <begin position="16"/>
        <end position="28"/>
    </location>
</feature>
<feature type="region of interest" description="Disordered" evidence="5">
    <location>
        <begin position="1"/>
        <end position="32"/>
    </location>
</feature>
<evidence type="ECO:0000313" key="7">
    <source>
        <dbReference type="EMBL" id="MBE2997823.1"/>
    </source>
</evidence>
<keyword evidence="8" id="KW-1185">Reference proteome</keyword>
<protein>
    <submittedName>
        <fullName evidence="7">C40 family peptidase</fullName>
    </submittedName>
</protein>
<comment type="similarity">
    <text evidence="1">Belongs to the peptidase C40 family.</text>
</comment>
<dbReference type="SUPFAM" id="SSF54001">
    <property type="entry name" value="Cysteine proteinases"/>
    <property type="match status" value="1"/>
</dbReference>
<feature type="region of interest" description="Disordered" evidence="5">
    <location>
        <begin position="51"/>
        <end position="72"/>
    </location>
</feature>
<feature type="compositionally biased region" description="Low complexity" evidence="5">
    <location>
        <begin position="51"/>
        <end position="60"/>
    </location>
</feature>
<dbReference type="InterPro" id="IPR038765">
    <property type="entry name" value="Papain-like_cys_pep_sf"/>
</dbReference>
<evidence type="ECO:0000256" key="3">
    <source>
        <dbReference type="ARBA" id="ARBA00022801"/>
    </source>
</evidence>
<evidence type="ECO:0000313" key="8">
    <source>
        <dbReference type="Proteomes" id="UP000806528"/>
    </source>
</evidence>
<keyword evidence="3" id="KW-0378">Hydrolase</keyword>
<dbReference type="PANTHER" id="PTHR47359">
    <property type="entry name" value="PEPTIDOGLYCAN DL-ENDOPEPTIDASE CWLO"/>
    <property type="match status" value="1"/>
</dbReference>
<keyword evidence="2" id="KW-0645">Protease</keyword>
<dbReference type="Pfam" id="PF00877">
    <property type="entry name" value="NLPC_P60"/>
    <property type="match status" value="1"/>
</dbReference>
<dbReference type="PROSITE" id="PS51935">
    <property type="entry name" value="NLPC_P60"/>
    <property type="match status" value="1"/>
</dbReference>
<evidence type="ECO:0000256" key="5">
    <source>
        <dbReference type="SAM" id="MobiDB-lite"/>
    </source>
</evidence>
<gene>
    <name evidence="7" type="ORF">IDM40_03730</name>
</gene>
<evidence type="ECO:0000259" key="6">
    <source>
        <dbReference type="PROSITE" id="PS51935"/>
    </source>
</evidence>
<dbReference type="Gene3D" id="3.90.1720.10">
    <property type="entry name" value="endopeptidase domain like (from Nostoc punctiforme)"/>
    <property type="match status" value="1"/>
</dbReference>
<accession>A0ABR9P1X4</accession>
<comment type="caution">
    <text evidence="7">The sequence shown here is derived from an EMBL/GenBank/DDBJ whole genome shotgun (WGS) entry which is preliminary data.</text>
</comment>
<dbReference type="PANTHER" id="PTHR47359:SF3">
    <property type="entry name" value="NLP_P60 DOMAIN-CONTAINING PROTEIN-RELATED"/>
    <property type="match status" value="1"/>
</dbReference>
<keyword evidence="4" id="KW-0788">Thiol protease</keyword>
<evidence type="ECO:0000256" key="2">
    <source>
        <dbReference type="ARBA" id="ARBA00022670"/>
    </source>
</evidence>
<sequence>MCERRHHEQTGVCRRRSPERQARPDRNPTRGVRALTAAAVAAAALASGAAPAAAHTAQTPSSPPTPSAERVHQALPADTVEQAISAAESQAGTPYAWGGTGPDSFDCSGLVQWAFGEAGVDLPRIAQDQVDQGQKVSYGNAQRGDLLYWADGGTAYHVAIYLGGGRMIDAPSSGGDVGERDVHHTNLVGAARLG</sequence>
<feature type="domain" description="NlpC/P60" evidence="6">
    <location>
        <begin position="77"/>
        <end position="194"/>
    </location>
</feature>
<evidence type="ECO:0000256" key="4">
    <source>
        <dbReference type="ARBA" id="ARBA00022807"/>
    </source>
</evidence>
<proteinExistence type="inferred from homology"/>
<dbReference type="RefSeq" id="WP_193120484.1">
    <property type="nucleotide sequence ID" value="NZ_JADBGI010000003.1"/>
</dbReference>
<evidence type="ECO:0000256" key="1">
    <source>
        <dbReference type="ARBA" id="ARBA00007074"/>
    </source>
</evidence>
<dbReference type="InterPro" id="IPR051794">
    <property type="entry name" value="PG_Endopeptidase_C40"/>
</dbReference>
<reference evidence="7 8" key="1">
    <citation type="submission" date="2020-09" db="EMBL/GenBank/DDBJ databases">
        <title>Diversity and distribution of actinomycetes associated with coral in the coast of Hainan.</title>
        <authorList>
            <person name="Li F."/>
        </authorList>
    </citation>
    <scope>NUCLEOTIDE SEQUENCE [LARGE SCALE GENOMIC DNA]</scope>
    <source>
        <strain evidence="7 8">HNM0947</strain>
    </source>
</reference>
<dbReference type="Proteomes" id="UP000806528">
    <property type="component" value="Unassembled WGS sequence"/>
</dbReference>